<comment type="subcellular location">
    <subcellularLocation>
        <location evidence="2">Nucleus</location>
    </subcellularLocation>
</comment>
<comment type="similarity">
    <text evidence="3">Belongs to the HARBI1 family.</text>
</comment>
<dbReference type="Pfam" id="PF13359">
    <property type="entry name" value="DDE_Tnp_4"/>
    <property type="match status" value="1"/>
</dbReference>
<keyword evidence="7" id="KW-0539">Nucleus</keyword>
<dbReference type="GO" id="GO:0046872">
    <property type="term" value="F:metal ion binding"/>
    <property type="evidence" value="ECO:0007669"/>
    <property type="project" value="UniProtKB-KW"/>
</dbReference>
<dbReference type="PANTHER" id="PTHR22930:SF269">
    <property type="entry name" value="NUCLEASE HARBI1-LIKE PROTEIN"/>
    <property type="match status" value="1"/>
</dbReference>
<dbReference type="EMBL" id="OZ034829">
    <property type="protein sequence ID" value="CAL1685109.1"/>
    <property type="molecule type" value="Genomic_DNA"/>
</dbReference>
<sequence>MWVKPWVARRKEKGCHHNLFLELQLEDPDKFRRCLRMNANIFEDLVIKITPLIQRRDTHLRQSISPAERLSVTLRHLATGETQESLSMNFRLGQSTISGIIKDTCQALRIILQELYLRIPNSEDEWKVVAHDFADKWNFPHCLGAIDGKHCRIDPPLKSGSLYHNYKETFSIVLLALVDAQLRFIYIDVGTNGRVSDKGVWNKSTLKNLMERNELKIPQPSPLPDTDNNFPFVIVGDEGFTLSEKVLIPFPKEQCSGKRNRRIFNYRLSRARRCSENAFGVMASRFQIFRSPMRYDPDDARNIIIAICCLHNMLRTDVVGRSMYTPPSYIDVEDELTGNFLPGDWRNEQVQGLVRFQNQRGHRHANRALALREMWCEYFNGVGAVPWQDRAVDH</sequence>
<keyword evidence="10" id="KW-1185">Reference proteome</keyword>
<dbReference type="AlphaFoldDB" id="A0AAV2NZ91"/>
<organism evidence="9 10">
    <name type="scientific">Lasius platythorax</name>
    <dbReference type="NCBI Taxonomy" id="488582"/>
    <lineage>
        <taxon>Eukaryota</taxon>
        <taxon>Metazoa</taxon>
        <taxon>Ecdysozoa</taxon>
        <taxon>Arthropoda</taxon>
        <taxon>Hexapoda</taxon>
        <taxon>Insecta</taxon>
        <taxon>Pterygota</taxon>
        <taxon>Neoptera</taxon>
        <taxon>Endopterygota</taxon>
        <taxon>Hymenoptera</taxon>
        <taxon>Apocrita</taxon>
        <taxon>Aculeata</taxon>
        <taxon>Formicoidea</taxon>
        <taxon>Formicidae</taxon>
        <taxon>Formicinae</taxon>
        <taxon>Lasius</taxon>
        <taxon>Lasius</taxon>
    </lineage>
</organism>
<dbReference type="InterPro" id="IPR027806">
    <property type="entry name" value="HARBI1_dom"/>
</dbReference>
<evidence type="ECO:0000256" key="6">
    <source>
        <dbReference type="ARBA" id="ARBA00022801"/>
    </source>
</evidence>
<keyword evidence="4" id="KW-0540">Nuclease</keyword>
<evidence type="ECO:0000313" key="9">
    <source>
        <dbReference type="EMBL" id="CAL1685109.1"/>
    </source>
</evidence>
<evidence type="ECO:0000256" key="3">
    <source>
        <dbReference type="ARBA" id="ARBA00006958"/>
    </source>
</evidence>
<dbReference type="GO" id="GO:0005634">
    <property type="term" value="C:nucleus"/>
    <property type="evidence" value="ECO:0007669"/>
    <property type="project" value="UniProtKB-SubCell"/>
</dbReference>
<dbReference type="PANTHER" id="PTHR22930">
    <property type="match status" value="1"/>
</dbReference>
<dbReference type="GO" id="GO:0016787">
    <property type="term" value="F:hydrolase activity"/>
    <property type="evidence" value="ECO:0007669"/>
    <property type="project" value="UniProtKB-KW"/>
</dbReference>
<evidence type="ECO:0000256" key="7">
    <source>
        <dbReference type="ARBA" id="ARBA00023242"/>
    </source>
</evidence>
<keyword evidence="5" id="KW-0479">Metal-binding</keyword>
<evidence type="ECO:0000256" key="1">
    <source>
        <dbReference type="ARBA" id="ARBA00001968"/>
    </source>
</evidence>
<dbReference type="Proteomes" id="UP001497644">
    <property type="component" value="Chromosome 6"/>
</dbReference>
<evidence type="ECO:0000256" key="4">
    <source>
        <dbReference type="ARBA" id="ARBA00022722"/>
    </source>
</evidence>
<dbReference type="InterPro" id="IPR045249">
    <property type="entry name" value="HARBI1-like"/>
</dbReference>
<evidence type="ECO:0000256" key="2">
    <source>
        <dbReference type="ARBA" id="ARBA00004123"/>
    </source>
</evidence>
<protein>
    <recommendedName>
        <fullName evidence="8">DDE Tnp4 domain-containing protein</fullName>
    </recommendedName>
</protein>
<accession>A0AAV2NZ91</accession>
<evidence type="ECO:0000259" key="8">
    <source>
        <dbReference type="Pfam" id="PF13359"/>
    </source>
</evidence>
<reference evidence="9" key="1">
    <citation type="submission" date="2024-04" db="EMBL/GenBank/DDBJ databases">
        <authorList>
            <consortium name="Molecular Ecology Group"/>
        </authorList>
    </citation>
    <scope>NUCLEOTIDE SEQUENCE</scope>
</reference>
<dbReference type="GO" id="GO:0004518">
    <property type="term" value="F:nuclease activity"/>
    <property type="evidence" value="ECO:0007669"/>
    <property type="project" value="UniProtKB-KW"/>
</dbReference>
<keyword evidence="6" id="KW-0378">Hydrolase</keyword>
<feature type="domain" description="DDE Tnp4" evidence="8">
    <location>
        <begin position="146"/>
        <end position="312"/>
    </location>
</feature>
<proteinExistence type="inferred from homology"/>
<comment type="cofactor">
    <cofactor evidence="1">
        <name>a divalent metal cation</name>
        <dbReference type="ChEBI" id="CHEBI:60240"/>
    </cofactor>
</comment>
<evidence type="ECO:0000313" key="10">
    <source>
        <dbReference type="Proteomes" id="UP001497644"/>
    </source>
</evidence>
<name>A0AAV2NZ91_9HYME</name>
<gene>
    <name evidence="9" type="ORF">LPLAT_LOCUS10672</name>
</gene>
<evidence type="ECO:0000256" key="5">
    <source>
        <dbReference type="ARBA" id="ARBA00022723"/>
    </source>
</evidence>